<dbReference type="AlphaFoldDB" id="A0A8J6U456"/>
<dbReference type="PIRSF" id="PIRSF030820">
    <property type="entry name" value="UCP030820"/>
    <property type="match status" value="1"/>
</dbReference>
<organism evidence="1 2">
    <name type="scientific">Oryzicola mucosus</name>
    <dbReference type="NCBI Taxonomy" id="2767425"/>
    <lineage>
        <taxon>Bacteria</taxon>
        <taxon>Pseudomonadati</taxon>
        <taxon>Pseudomonadota</taxon>
        <taxon>Alphaproteobacteria</taxon>
        <taxon>Hyphomicrobiales</taxon>
        <taxon>Phyllobacteriaceae</taxon>
        <taxon>Oryzicola</taxon>
    </lineage>
</organism>
<dbReference type="RefSeq" id="WP_188163082.1">
    <property type="nucleotide sequence ID" value="NZ_JACVVX010000001.1"/>
</dbReference>
<sequence length="182" mass="19942">MTEATPPAAPRLWTPEGFRDDEWIHADSADALSGNGRFILSLRTFLVLDPGVRAGSRERLGVILQPGEHLEDIAEYLGDLSLVALAFPAFSDGRSYSKAELLRGRHGFAGIVRATGEVLVDQLPHMLRTGFDEFEIAHPVLLRRLEAGESGGSPFYYQPTAKPADLPAKGAAYSWRRQRQAG</sequence>
<dbReference type="Pfam" id="PF06073">
    <property type="entry name" value="DUF934"/>
    <property type="match status" value="1"/>
</dbReference>
<protein>
    <submittedName>
        <fullName evidence="1">DUF934 domain-containing protein</fullName>
    </submittedName>
</protein>
<evidence type="ECO:0000313" key="1">
    <source>
        <dbReference type="EMBL" id="MBD0413665.1"/>
    </source>
</evidence>
<reference evidence="1" key="1">
    <citation type="submission" date="2020-09" db="EMBL/GenBank/DDBJ databases">
        <title>Genome seq and assembly of Tianweitania sp.</title>
        <authorList>
            <person name="Chhetri G."/>
        </authorList>
    </citation>
    <scope>NUCLEOTIDE SEQUENCE</scope>
    <source>
        <strain evidence="1">Rool2</strain>
    </source>
</reference>
<accession>A0A8J6U456</accession>
<evidence type="ECO:0000313" key="2">
    <source>
        <dbReference type="Proteomes" id="UP000643405"/>
    </source>
</evidence>
<proteinExistence type="predicted"/>
<gene>
    <name evidence="1" type="ORF">ICI42_03260</name>
</gene>
<dbReference type="Proteomes" id="UP000643405">
    <property type="component" value="Unassembled WGS sequence"/>
</dbReference>
<keyword evidence="2" id="KW-1185">Reference proteome</keyword>
<name>A0A8J6U456_9HYPH</name>
<dbReference type="InterPro" id="IPR008318">
    <property type="entry name" value="UCP030820"/>
</dbReference>
<dbReference type="EMBL" id="JACVVX010000001">
    <property type="protein sequence ID" value="MBD0413665.1"/>
    <property type="molecule type" value="Genomic_DNA"/>
</dbReference>
<comment type="caution">
    <text evidence="1">The sequence shown here is derived from an EMBL/GenBank/DDBJ whole genome shotgun (WGS) entry which is preliminary data.</text>
</comment>